<proteinExistence type="inferred from homology"/>
<protein>
    <submittedName>
        <fullName evidence="6">Monosaccharide ABC transporter substrate-binding protein (CUT2 family)</fullName>
    </submittedName>
</protein>
<evidence type="ECO:0000313" key="6">
    <source>
        <dbReference type="EMBL" id="TCP11071.1"/>
    </source>
</evidence>
<gene>
    <name evidence="6" type="ORF">EV697_11022</name>
</gene>
<dbReference type="AlphaFoldDB" id="A0A4R2MW01"/>
<evidence type="ECO:0000259" key="5">
    <source>
        <dbReference type="Pfam" id="PF13407"/>
    </source>
</evidence>
<sequence>MKHYFYKTLTTVAKIVVLSTVVSSVYANDPFVDEAKQQVAAATAKQEKWDGPVSGPVLQQNKTVIFIASDMKNGGVLGVIDGMKEAVGATGWKLDVLDGAGSVNNQLSALNQAIARQPDAIVIGGWNPNVAKIPLKKAAKYGINLVSWHATPEPGPIDKYGIYYNVTSDSNEIAKLSAMLAIAESNGKAKVVILTDSLYEIALKKANVMREVIEKCKECKVLEFIDTPLADTSSRMPNLTFNLLQKYGDDLQYALAINDLYFDFMAPSLRSANKDRPYNISAGDGSVTAYQRIRNNDKQFATVPEPLNLHGWQLVDELNRAFAKEKPSGYVTPAHLVTKENVAFDGGENNLYDPQNGYKEQYKTIWGIK</sequence>
<keyword evidence="7" id="KW-1185">Reference proteome</keyword>
<dbReference type="CDD" id="cd06315">
    <property type="entry name" value="PBP1_ABC_sugar_binding-like"/>
    <property type="match status" value="1"/>
</dbReference>
<evidence type="ECO:0000256" key="2">
    <source>
        <dbReference type="ARBA" id="ARBA00007639"/>
    </source>
</evidence>
<feature type="domain" description="Periplasmic binding protein" evidence="5">
    <location>
        <begin position="66"/>
        <end position="320"/>
    </location>
</feature>
<accession>A0A4R2MW01</accession>
<dbReference type="GO" id="GO:0030246">
    <property type="term" value="F:carbohydrate binding"/>
    <property type="evidence" value="ECO:0007669"/>
    <property type="project" value="UniProtKB-ARBA"/>
</dbReference>
<dbReference type="PANTHER" id="PTHR46847:SF1">
    <property type="entry name" value="D-ALLOSE-BINDING PERIPLASMIC PROTEIN-RELATED"/>
    <property type="match status" value="1"/>
</dbReference>
<keyword evidence="3 4" id="KW-0732">Signal</keyword>
<evidence type="ECO:0000256" key="1">
    <source>
        <dbReference type="ARBA" id="ARBA00004196"/>
    </source>
</evidence>
<reference evidence="6 7" key="1">
    <citation type="submission" date="2019-03" db="EMBL/GenBank/DDBJ databases">
        <title>Genomic Encyclopedia of Type Strains, Phase IV (KMG-IV): sequencing the most valuable type-strain genomes for metagenomic binning, comparative biology and taxonomic classification.</title>
        <authorList>
            <person name="Goeker M."/>
        </authorList>
    </citation>
    <scope>NUCLEOTIDE SEQUENCE [LARGE SCALE GENOMIC DNA]</scope>
    <source>
        <strain evidence="6 7">DSM 28231</strain>
    </source>
</reference>
<dbReference type="Gene3D" id="3.40.50.2300">
    <property type="match status" value="2"/>
</dbReference>
<comment type="subcellular location">
    <subcellularLocation>
        <location evidence="1">Cell envelope</location>
    </subcellularLocation>
</comment>
<evidence type="ECO:0000256" key="3">
    <source>
        <dbReference type="ARBA" id="ARBA00022729"/>
    </source>
</evidence>
<dbReference type="SUPFAM" id="SSF53822">
    <property type="entry name" value="Periplasmic binding protein-like I"/>
    <property type="match status" value="1"/>
</dbReference>
<feature type="signal peptide" evidence="4">
    <location>
        <begin position="1"/>
        <end position="27"/>
    </location>
</feature>
<comment type="caution">
    <text evidence="6">The sequence shown here is derived from an EMBL/GenBank/DDBJ whole genome shotgun (WGS) entry which is preliminary data.</text>
</comment>
<dbReference type="PANTHER" id="PTHR46847">
    <property type="entry name" value="D-ALLOSE-BINDING PERIPLASMIC PROTEIN-RELATED"/>
    <property type="match status" value="1"/>
</dbReference>
<evidence type="ECO:0000256" key="4">
    <source>
        <dbReference type="SAM" id="SignalP"/>
    </source>
</evidence>
<dbReference type="RefSeq" id="WP_132025018.1">
    <property type="nucleotide sequence ID" value="NZ_CP016605.1"/>
</dbReference>
<dbReference type="OrthoDB" id="9342512at2"/>
<evidence type="ECO:0000313" key="7">
    <source>
        <dbReference type="Proteomes" id="UP000294841"/>
    </source>
</evidence>
<comment type="similarity">
    <text evidence="2">Belongs to the bacterial solute-binding protein 2 family.</text>
</comment>
<name>A0A4R2MW01_9PAST</name>
<dbReference type="EMBL" id="SLXI01000010">
    <property type="protein sequence ID" value="TCP11071.1"/>
    <property type="molecule type" value="Genomic_DNA"/>
</dbReference>
<dbReference type="Pfam" id="PF13407">
    <property type="entry name" value="Peripla_BP_4"/>
    <property type="match status" value="1"/>
</dbReference>
<organism evidence="6 7">
    <name type="scientific">Bisgaardia hudsonensis</name>
    <dbReference type="NCBI Taxonomy" id="109472"/>
    <lineage>
        <taxon>Bacteria</taxon>
        <taxon>Pseudomonadati</taxon>
        <taxon>Pseudomonadota</taxon>
        <taxon>Gammaproteobacteria</taxon>
        <taxon>Pasteurellales</taxon>
        <taxon>Pasteurellaceae</taxon>
        <taxon>Bisgaardia</taxon>
    </lineage>
</organism>
<dbReference type="GO" id="GO:0030313">
    <property type="term" value="C:cell envelope"/>
    <property type="evidence" value="ECO:0007669"/>
    <property type="project" value="UniProtKB-SubCell"/>
</dbReference>
<dbReference type="InterPro" id="IPR028082">
    <property type="entry name" value="Peripla_BP_I"/>
</dbReference>
<feature type="chain" id="PRO_5020868858" evidence="4">
    <location>
        <begin position="28"/>
        <end position="369"/>
    </location>
</feature>
<dbReference type="GO" id="GO:0055085">
    <property type="term" value="P:transmembrane transport"/>
    <property type="evidence" value="ECO:0007669"/>
    <property type="project" value="UniProtKB-ARBA"/>
</dbReference>
<dbReference type="Proteomes" id="UP000294841">
    <property type="component" value="Unassembled WGS sequence"/>
</dbReference>
<dbReference type="InterPro" id="IPR025997">
    <property type="entry name" value="SBP_2_dom"/>
</dbReference>